<dbReference type="InterPro" id="IPR001992">
    <property type="entry name" value="T2SS_GspF/T4SS_PilC_CS"/>
</dbReference>
<feature type="transmembrane region" description="Helical" evidence="9">
    <location>
        <begin position="229"/>
        <end position="249"/>
    </location>
</feature>
<dbReference type="InterPro" id="IPR042094">
    <property type="entry name" value="T2SS_GspF_sf"/>
</dbReference>
<dbReference type="InterPro" id="IPR018076">
    <property type="entry name" value="T2SS_GspF_dom"/>
</dbReference>
<protein>
    <submittedName>
        <fullName evidence="11">Type IV fimbrial assembly protein PilC</fullName>
    </submittedName>
</protein>
<proteinExistence type="inferred from homology"/>
<evidence type="ECO:0000313" key="11">
    <source>
        <dbReference type="EMBL" id="VAW67071.1"/>
    </source>
</evidence>
<keyword evidence="7 9" id="KW-1133">Transmembrane helix</keyword>
<gene>
    <name evidence="11" type="ORF">MNBD_GAMMA10-301</name>
</gene>
<dbReference type="FunFam" id="1.20.81.30:FF:000001">
    <property type="entry name" value="Type II secretion system protein F"/>
    <property type="match status" value="2"/>
</dbReference>
<dbReference type="PROSITE" id="PS00874">
    <property type="entry name" value="T2SP_F"/>
    <property type="match status" value="1"/>
</dbReference>
<feature type="domain" description="Type II secretion system protein GspF" evidence="10">
    <location>
        <begin position="281"/>
        <end position="404"/>
    </location>
</feature>
<evidence type="ECO:0000256" key="4">
    <source>
        <dbReference type="ARBA" id="ARBA00022475"/>
    </source>
</evidence>
<feature type="transmembrane region" description="Helical" evidence="9">
    <location>
        <begin position="385"/>
        <end position="405"/>
    </location>
</feature>
<evidence type="ECO:0000256" key="9">
    <source>
        <dbReference type="SAM" id="Phobius"/>
    </source>
</evidence>
<dbReference type="PRINTS" id="PR00812">
    <property type="entry name" value="BCTERIALGSPF"/>
</dbReference>
<dbReference type="Gene3D" id="1.20.81.30">
    <property type="entry name" value="Type II secretion system (T2SS), domain F"/>
    <property type="match status" value="2"/>
</dbReference>
<evidence type="ECO:0000256" key="2">
    <source>
        <dbReference type="ARBA" id="ARBA00005745"/>
    </source>
</evidence>
<comment type="similarity">
    <text evidence="2">Belongs to the GSP F family.</text>
</comment>
<accession>A0A3B0XHC6</accession>
<dbReference type="PANTHER" id="PTHR30012:SF7">
    <property type="entry name" value="PROTEIN TRANSPORT PROTEIN HOFC HOMOLOG"/>
    <property type="match status" value="1"/>
</dbReference>
<comment type="subcellular location">
    <subcellularLocation>
        <location evidence="1">Cell inner membrane</location>
        <topology evidence="1">Multi-pass membrane protein</topology>
    </subcellularLocation>
</comment>
<keyword evidence="6 9" id="KW-0812">Transmembrane</keyword>
<dbReference type="GO" id="GO:0005886">
    <property type="term" value="C:plasma membrane"/>
    <property type="evidence" value="ECO:0007669"/>
    <property type="project" value="UniProtKB-SubCell"/>
</dbReference>
<dbReference type="InterPro" id="IPR003004">
    <property type="entry name" value="GspF/PilC"/>
</dbReference>
<name>A0A3B0XHC6_9ZZZZ</name>
<keyword evidence="8 9" id="KW-0472">Membrane</keyword>
<dbReference type="Pfam" id="PF00482">
    <property type="entry name" value="T2SSF"/>
    <property type="match status" value="2"/>
</dbReference>
<dbReference type="AlphaFoldDB" id="A0A3B0XHC6"/>
<evidence type="ECO:0000256" key="5">
    <source>
        <dbReference type="ARBA" id="ARBA00022519"/>
    </source>
</evidence>
<dbReference type="GO" id="GO:0015628">
    <property type="term" value="P:protein secretion by the type II secretion system"/>
    <property type="evidence" value="ECO:0007669"/>
    <property type="project" value="TreeGrafter"/>
</dbReference>
<keyword evidence="4" id="KW-1003">Cell membrane</keyword>
<dbReference type="EMBL" id="UOFJ01000253">
    <property type="protein sequence ID" value="VAW67071.1"/>
    <property type="molecule type" value="Genomic_DNA"/>
</dbReference>
<feature type="transmembrane region" description="Helical" evidence="9">
    <location>
        <begin position="179"/>
        <end position="209"/>
    </location>
</feature>
<sequence length="413" mass="45006">MVQKAKQKKIVKHTFAWEGKNKSGKILKGQITAVSIDLVKAELRKQGIVPQKVKKQSAGLFGANKGKPIKSADISIFSRQMATMMKAGVPLVQSFEITADGHSNKRMSELIYAIKSDVEAGGTFADGIRKHPLYFDDLFCNLVEAGEQSGALETLLEKIATYKEKTEALKSKIKKALTYPISVMVVAFIVTAILLIWVVPTFSTMFASFGADLPSFTLLVVDLSNFMVAWWWALFGSIIIAIIVIGKTYKRSRKFRDMLDRTYLKLPVIGALVKNSAIARFSRTLATMFAAGVPLVEAMESVAGASGNNEYVQAILAIRDDLASGLQLQTGLQAFPHLFPSMVVQMVAIGEESGALDDMLAKVADYYEAEVDNSVDALTALMEPAIMVFLAIVIGGLVIAMYLPIFKMGEVVG</sequence>
<keyword evidence="5" id="KW-0997">Cell inner membrane</keyword>
<reference evidence="11" key="1">
    <citation type="submission" date="2018-06" db="EMBL/GenBank/DDBJ databases">
        <authorList>
            <person name="Zhirakovskaya E."/>
        </authorList>
    </citation>
    <scope>NUCLEOTIDE SEQUENCE</scope>
</reference>
<evidence type="ECO:0000256" key="6">
    <source>
        <dbReference type="ARBA" id="ARBA00022692"/>
    </source>
</evidence>
<dbReference type="PANTHER" id="PTHR30012">
    <property type="entry name" value="GENERAL SECRETION PATHWAY PROTEIN"/>
    <property type="match status" value="1"/>
</dbReference>
<evidence type="ECO:0000256" key="8">
    <source>
        <dbReference type="ARBA" id="ARBA00023136"/>
    </source>
</evidence>
<keyword evidence="3" id="KW-0813">Transport</keyword>
<evidence type="ECO:0000256" key="7">
    <source>
        <dbReference type="ARBA" id="ARBA00022989"/>
    </source>
</evidence>
<organism evidence="11">
    <name type="scientific">hydrothermal vent metagenome</name>
    <dbReference type="NCBI Taxonomy" id="652676"/>
    <lineage>
        <taxon>unclassified sequences</taxon>
        <taxon>metagenomes</taxon>
        <taxon>ecological metagenomes</taxon>
    </lineage>
</organism>
<feature type="domain" description="Type II secretion system protein GspF" evidence="10">
    <location>
        <begin position="77"/>
        <end position="200"/>
    </location>
</feature>
<evidence type="ECO:0000256" key="1">
    <source>
        <dbReference type="ARBA" id="ARBA00004429"/>
    </source>
</evidence>
<evidence type="ECO:0000256" key="3">
    <source>
        <dbReference type="ARBA" id="ARBA00022448"/>
    </source>
</evidence>
<evidence type="ECO:0000259" key="10">
    <source>
        <dbReference type="Pfam" id="PF00482"/>
    </source>
</evidence>